<dbReference type="EC" id="3.1.-.-" evidence="2"/>
<comment type="caution">
    <text evidence="2">The sequence shown here is derived from an EMBL/GenBank/DDBJ whole genome shotgun (WGS) entry which is preliminary data.</text>
</comment>
<dbReference type="Proteomes" id="UP000553963">
    <property type="component" value="Unassembled WGS sequence"/>
</dbReference>
<name>A0A840AP90_9HYPH</name>
<keyword evidence="3" id="KW-1185">Reference proteome</keyword>
<evidence type="ECO:0000259" key="1">
    <source>
        <dbReference type="Pfam" id="PF01850"/>
    </source>
</evidence>
<accession>A0A840AP90</accession>
<dbReference type="AlphaFoldDB" id="A0A840AP90"/>
<sequence length="117" mass="12068">MLADALDGSAAAFTSPIAIFEAVLGVRRVRSSTLAEAQSDVDSVLDAAGIEVVPIHPTTAKGALEAFALYGKGRGHPAQLNMGDCFAYAMAKSRGAALLFKGDDFVHTDIRSAVASS</sequence>
<dbReference type="EMBL" id="JACIDS010000002">
    <property type="protein sequence ID" value="MBB3930681.1"/>
    <property type="molecule type" value="Genomic_DNA"/>
</dbReference>
<dbReference type="SUPFAM" id="SSF88723">
    <property type="entry name" value="PIN domain-like"/>
    <property type="match status" value="1"/>
</dbReference>
<evidence type="ECO:0000313" key="3">
    <source>
        <dbReference type="Proteomes" id="UP000553963"/>
    </source>
</evidence>
<keyword evidence="2" id="KW-0378">Hydrolase</keyword>
<dbReference type="InterPro" id="IPR002716">
    <property type="entry name" value="PIN_dom"/>
</dbReference>
<dbReference type="InterPro" id="IPR029060">
    <property type="entry name" value="PIN-like_dom_sf"/>
</dbReference>
<protein>
    <submittedName>
        <fullName evidence="2">Ribonuclease VapC</fullName>
        <ecNumber evidence="2">3.1.-.-</ecNumber>
    </submittedName>
</protein>
<dbReference type="Gene3D" id="3.40.50.1010">
    <property type="entry name" value="5'-nuclease"/>
    <property type="match status" value="1"/>
</dbReference>
<dbReference type="GO" id="GO:0016787">
    <property type="term" value="F:hydrolase activity"/>
    <property type="evidence" value="ECO:0007669"/>
    <property type="project" value="UniProtKB-KW"/>
</dbReference>
<gene>
    <name evidence="2" type="ORF">GGR25_001720</name>
</gene>
<proteinExistence type="predicted"/>
<organism evidence="2 3">
    <name type="scientific">Kaistia hirudinis</name>
    <dbReference type="NCBI Taxonomy" id="1293440"/>
    <lineage>
        <taxon>Bacteria</taxon>
        <taxon>Pseudomonadati</taxon>
        <taxon>Pseudomonadota</taxon>
        <taxon>Alphaproteobacteria</taxon>
        <taxon>Hyphomicrobiales</taxon>
        <taxon>Kaistiaceae</taxon>
        <taxon>Kaistia</taxon>
    </lineage>
</organism>
<feature type="domain" description="PIN" evidence="1">
    <location>
        <begin position="4"/>
        <end position="109"/>
    </location>
</feature>
<reference evidence="2 3" key="1">
    <citation type="submission" date="2020-08" db="EMBL/GenBank/DDBJ databases">
        <title>Genomic Encyclopedia of Type Strains, Phase IV (KMG-IV): sequencing the most valuable type-strain genomes for metagenomic binning, comparative biology and taxonomic classification.</title>
        <authorList>
            <person name="Goeker M."/>
        </authorList>
    </citation>
    <scope>NUCLEOTIDE SEQUENCE [LARGE SCALE GENOMIC DNA]</scope>
    <source>
        <strain evidence="2 3">DSM 25966</strain>
    </source>
</reference>
<dbReference type="CDD" id="cd09871">
    <property type="entry name" value="PIN_MtVapC28-VapC30-like"/>
    <property type="match status" value="1"/>
</dbReference>
<evidence type="ECO:0000313" key="2">
    <source>
        <dbReference type="EMBL" id="MBB3930681.1"/>
    </source>
</evidence>
<dbReference type="Pfam" id="PF01850">
    <property type="entry name" value="PIN"/>
    <property type="match status" value="1"/>
</dbReference>